<reference evidence="2 3" key="1">
    <citation type="submission" date="2019-07" db="EMBL/GenBank/DDBJ databases">
        <title>The pathways for chlorine oxyanion respiration interact through the shared metabolite chlorate.</title>
        <authorList>
            <person name="Barnum T.P."/>
            <person name="Cheng Y."/>
            <person name="Hill K.A."/>
            <person name="Lucas L.N."/>
            <person name="Carlson H.K."/>
            <person name="Coates J.D."/>
        </authorList>
    </citation>
    <scope>NUCLEOTIDE SEQUENCE [LARGE SCALE GENOMIC DNA]</scope>
    <source>
        <strain evidence="2 3">BK-1</strain>
    </source>
</reference>
<dbReference type="CDD" id="cd02042">
    <property type="entry name" value="ParAB_family"/>
    <property type="match status" value="1"/>
</dbReference>
<dbReference type="InterPro" id="IPR002586">
    <property type="entry name" value="CobQ/CobB/MinD/ParA_Nub-bd_dom"/>
</dbReference>
<sequence length="209" mass="23492">MRTIMLMNAKGGCGKTTLATNIATWFADEGATVALADFDPQGSSLDWLDARRDYEGIPVIEGIDGTRGPVKPAKGTDYLIMDAPAGTHGPEINRMLKQVESLIIPVLPSPIDMRACRRFLDELLASGRVSRKQTRIAIVANRARENTLIYKQLEDYLAHQELPFLTHLRESQNYIRAAERGLGIFEMAPSQVWQDIELWDPVLEWLEKK</sequence>
<dbReference type="EMBL" id="VMNH01000005">
    <property type="protein sequence ID" value="TVO76908.1"/>
    <property type="molecule type" value="Genomic_DNA"/>
</dbReference>
<dbReference type="Pfam" id="PF01656">
    <property type="entry name" value="CbiA"/>
    <property type="match status" value="1"/>
</dbReference>
<dbReference type="InterPro" id="IPR027417">
    <property type="entry name" value="P-loop_NTPase"/>
</dbReference>
<comment type="caution">
    <text evidence="2">The sequence shown here is derived from an EMBL/GenBank/DDBJ whole genome shotgun (WGS) entry which is preliminary data.</text>
</comment>
<organism evidence="2 3">
    <name type="scientific">Sedimenticola selenatireducens</name>
    <dbReference type="NCBI Taxonomy" id="191960"/>
    <lineage>
        <taxon>Bacteria</taxon>
        <taxon>Pseudomonadati</taxon>
        <taxon>Pseudomonadota</taxon>
        <taxon>Gammaproteobacteria</taxon>
        <taxon>Chromatiales</taxon>
        <taxon>Sedimenticolaceae</taxon>
        <taxon>Sedimenticola</taxon>
    </lineage>
</organism>
<dbReference type="RefSeq" id="WP_144358037.1">
    <property type="nucleotide sequence ID" value="NZ_VMNH01000005.1"/>
</dbReference>
<evidence type="ECO:0000259" key="1">
    <source>
        <dbReference type="Pfam" id="PF01656"/>
    </source>
</evidence>
<accession>A0A558DTI1</accession>
<dbReference type="Proteomes" id="UP000316649">
    <property type="component" value="Unassembled WGS sequence"/>
</dbReference>
<dbReference type="AlphaFoldDB" id="A0A558DTI1"/>
<gene>
    <name evidence="2" type="ORF">FHP88_05645</name>
</gene>
<dbReference type="PANTHER" id="PTHR13696:SF96">
    <property type="entry name" value="COBQ_COBB_MIND_PARA NUCLEOTIDE BINDING DOMAIN-CONTAINING PROTEIN"/>
    <property type="match status" value="1"/>
</dbReference>
<dbReference type="SUPFAM" id="SSF52540">
    <property type="entry name" value="P-loop containing nucleoside triphosphate hydrolases"/>
    <property type="match status" value="1"/>
</dbReference>
<evidence type="ECO:0000313" key="3">
    <source>
        <dbReference type="Proteomes" id="UP000316649"/>
    </source>
</evidence>
<name>A0A558DTI1_9GAMM</name>
<keyword evidence="3" id="KW-1185">Reference proteome</keyword>
<feature type="domain" description="CobQ/CobB/MinD/ParA nucleotide binding" evidence="1">
    <location>
        <begin position="4"/>
        <end position="182"/>
    </location>
</feature>
<proteinExistence type="predicted"/>
<dbReference type="PIRSF" id="PIRSF009320">
    <property type="entry name" value="Nuc_binding_HP_1000"/>
    <property type="match status" value="1"/>
</dbReference>
<evidence type="ECO:0000313" key="2">
    <source>
        <dbReference type="EMBL" id="TVO76908.1"/>
    </source>
</evidence>
<dbReference type="PANTHER" id="PTHR13696">
    <property type="entry name" value="P-LOOP CONTAINING NUCLEOSIDE TRIPHOSPHATE HYDROLASE"/>
    <property type="match status" value="1"/>
</dbReference>
<dbReference type="OrthoDB" id="69313at2"/>
<protein>
    <submittedName>
        <fullName evidence="2">AAA family ATPase</fullName>
    </submittedName>
</protein>
<dbReference type="Gene3D" id="3.40.50.300">
    <property type="entry name" value="P-loop containing nucleotide triphosphate hydrolases"/>
    <property type="match status" value="1"/>
</dbReference>
<dbReference type="InterPro" id="IPR050678">
    <property type="entry name" value="DNA_Partitioning_ATPase"/>
</dbReference>